<dbReference type="EMBL" id="CAFABF010000020">
    <property type="protein sequence ID" value="CAB4825686.1"/>
    <property type="molecule type" value="Genomic_DNA"/>
</dbReference>
<evidence type="ECO:0000259" key="2">
    <source>
        <dbReference type="SMART" id="SM00861"/>
    </source>
</evidence>
<dbReference type="PANTHER" id="PTHR43257:SF3">
    <property type="entry name" value="ACETOIN:2,6-DICHLOROPHENOLINDOPHENOL OXIDOREDUCTASE SUBUNIT BETA"/>
    <property type="match status" value="1"/>
</dbReference>
<dbReference type="FunFam" id="3.40.50.970:FF:000001">
    <property type="entry name" value="Pyruvate dehydrogenase E1 beta subunit"/>
    <property type="match status" value="1"/>
</dbReference>
<dbReference type="Pfam" id="PF02780">
    <property type="entry name" value="Transketolase_C"/>
    <property type="match status" value="1"/>
</dbReference>
<evidence type="ECO:0000313" key="3">
    <source>
        <dbReference type="EMBL" id="CAB4825686.1"/>
    </source>
</evidence>
<reference evidence="3" key="1">
    <citation type="submission" date="2020-05" db="EMBL/GenBank/DDBJ databases">
        <authorList>
            <person name="Chiriac C."/>
            <person name="Salcher M."/>
            <person name="Ghai R."/>
            <person name="Kavagutti S V."/>
        </authorList>
    </citation>
    <scope>NUCLEOTIDE SEQUENCE</scope>
</reference>
<feature type="domain" description="Transketolase-like pyrimidine-binding" evidence="2">
    <location>
        <begin position="5"/>
        <end position="193"/>
    </location>
</feature>
<gene>
    <name evidence="3" type="ORF">UFOPK3167_00589</name>
</gene>
<name>A0A6J6ZYI7_9ZZZZ</name>
<evidence type="ECO:0000256" key="1">
    <source>
        <dbReference type="ARBA" id="ARBA00023002"/>
    </source>
</evidence>
<dbReference type="InterPro" id="IPR005475">
    <property type="entry name" value="Transketolase-like_Pyr-bd"/>
</dbReference>
<dbReference type="AlphaFoldDB" id="A0A6J6ZYI7"/>
<dbReference type="Gene3D" id="3.40.50.920">
    <property type="match status" value="1"/>
</dbReference>
<dbReference type="Gene3D" id="3.40.50.970">
    <property type="match status" value="1"/>
</dbReference>
<dbReference type="SMART" id="SM00861">
    <property type="entry name" value="Transket_pyr"/>
    <property type="match status" value="1"/>
</dbReference>
<keyword evidence="1" id="KW-0560">Oxidoreductase</keyword>
<proteinExistence type="predicted"/>
<accession>A0A6J6ZYI7</accession>
<dbReference type="InterPro" id="IPR009014">
    <property type="entry name" value="Transketo_C/PFOR_II"/>
</dbReference>
<protein>
    <submittedName>
        <fullName evidence="3">Unannotated protein</fullName>
    </submittedName>
</protein>
<sequence length="346" mass="37392">MTRQLTYKDAVNEAIRLEMRNDPSVILIGEDVAGGAGNDHIPGALDAWGGPFGVTKDLVTEFGRERVIDSLLAETGFIGACIGATFAGMRPIAEIMYSDFIGTSFDQILNHAAKLRFTYGGKVSIPMVVRTVTGAGFRAGSEHSQMLLSIYSHIPGIKVIAPSNAYDAKGLLISAIRDQNPVIFMEHKRLYMKQSNVPEGSYTIPIGVGDIKRKGKDITIVGVQKMVLTALDAADELAKQGIDAEVIDPRSYSPIDIDLICESVAKTGHLLVVDESHPRCSIATDIAGMVADRAFSSLKGPIKTLTGLHTPVPFSPPLEDHYLPSVDNVIEYATKMLKGEKIGQRR</sequence>
<dbReference type="SUPFAM" id="SSF52922">
    <property type="entry name" value="TK C-terminal domain-like"/>
    <property type="match status" value="1"/>
</dbReference>
<dbReference type="InterPro" id="IPR033248">
    <property type="entry name" value="Transketolase_C"/>
</dbReference>
<dbReference type="NCBIfam" id="NF006667">
    <property type="entry name" value="PRK09212.1"/>
    <property type="match status" value="1"/>
</dbReference>
<dbReference type="SUPFAM" id="SSF52518">
    <property type="entry name" value="Thiamin diphosphate-binding fold (THDP-binding)"/>
    <property type="match status" value="1"/>
</dbReference>
<dbReference type="GO" id="GO:0016491">
    <property type="term" value="F:oxidoreductase activity"/>
    <property type="evidence" value="ECO:0007669"/>
    <property type="project" value="UniProtKB-KW"/>
</dbReference>
<dbReference type="InterPro" id="IPR029061">
    <property type="entry name" value="THDP-binding"/>
</dbReference>
<dbReference type="CDD" id="cd07036">
    <property type="entry name" value="TPP_PYR_E1-PDHc-beta_like"/>
    <property type="match status" value="1"/>
</dbReference>
<dbReference type="FunFam" id="3.40.50.920:FF:000001">
    <property type="entry name" value="Pyruvate dehydrogenase E1 beta subunit"/>
    <property type="match status" value="1"/>
</dbReference>
<organism evidence="3">
    <name type="scientific">freshwater metagenome</name>
    <dbReference type="NCBI Taxonomy" id="449393"/>
    <lineage>
        <taxon>unclassified sequences</taxon>
        <taxon>metagenomes</taxon>
        <taxon>ecological metagenomes</taxon>
    </lineage>
</organism>
<dbReference type="PANTHER" id="PTHR43257">
    <property type="entry name" value="PYRUVATE DEHYDROGENASE E1 COMPONENT BETA SUBUNIT"/>
    <property type="match status" value="1"/>
</dbReference>
<dbReference type="Pfam" id="PF02779">
    <property type="entry name" value="Transket_pyr"/>
    <property type="match status" value="1"/>
</dbReference>